<reference evidence="5" key="1">
    <citation type="submission" date="2016-07" db="EMBL/GenBank/DDBJ databases">
        <authorList>
            <person name="Bretaudeau A."/>
        </authorList>
    </citation>
    <scope>NUCLEOTIDE SEQUENCE</scope>
    <source>
        <strain evidence="5">Rice</strain>
        <tissue evidence="5">Whole body</tissue>
    </source>
</reference>
<dbReference type="PANTHER" id="PTHR14742:SF0">
    <property type="entry name" value="RIBONUCLEASE P PROTEIN SUBUNIT P21"/>
    <property type="match status" value="1"/>
</dbReference>
<evidence type="ECO:0000313" key="5">
    <source>
        <dbReference type="EMBL" id="SOQ53145.1"/>
    </source>
</evidence>
<evidence type="ECO:0000256" key="4">
    <source>
        <dbReference type="ARBA" id="ARBA00038402"/>
    </source>
</evidence>
<dbReference type="Pfam" id="PF04032">
    <property type="entry name" value="Rpr2"/>
    <property type="match status" value="1"/>
</dbReference>
<keyword evidence="1" id="KW-0819">tRNA processing</keyword>
<dbReference type="PANTHER" id="PTHR14742">
    <property type="entry name" value="RIBONUCLEASE P SUBUNIT P21"/>
    <property type="match status" value="1"/>
</dbReference>
<evidence type="ECO:0000256" key="2">
    <source>
        <dbReference type="ARBA" id="ARBA00022723"/>
    </source>
</evidence>
<organism evidence="5">
    <name type="scientific">Spodoptera frugiperda</name>
    <name type="common">Fall armyworm</name>
    <dbReference type="NCBI Taxonomy" id="7108"/>
    <lineage>
        <taxon>Eukaryota</taxon>
        <taxon>Metazoa</taxon>
        <taxon>Ecdysozoa</taxon>
        <taxon>Arthropoda</taxon>
        <taxon>Hexapoda</taxon>
        <taxon>Insecta</taxon>
        <taxon>Pterygota</taxon>
        <taxon>Neoptera</taxon>
        <taxon>Endopterygota</taxon>
        <taxon>Lepidoptera</taxon>
        <taxon>Glossata</taxon>
        <taxon>Ditrysia</taxon>
        <taxon>Noctuoidea</taxon>
        <taxon>Noctuidae</taxon>
        <taxon>Amphipyrinae</taxon>
        <taxon>Spodoptera</taxon>
    </lineage>
</organism>
<gene>
    <name evidence="5" type="ORF">SFRICE_006168</name>
</gene>
<sequence>MASQEPEKKADGNRVKKVHGNDSFQRMNYLYQISKHIADKNPALSAYYGNLIVSVAKKNVLKIHPDIKRQFCKKCRCIAIHKVTATMKVKRKNKSKTIQWTCDICGTKRNFPANEKHDHRLWLEKPEAVLEVIN</sequence>
<dbReference type="GO" id="GO:0005655">
    <property type="term" value="C:nucleolar ribonuclease P complex"/>
    <property type="evidence" value="ECO:0007669"/>
    <property type="project" value="TreeGrafter"/>
</dbReference>
<proteinExistence type="inferred from homology"/>
<evidence type="ECO:0000256" key="3">
    <source>
        <dbReference type="ARBA" id="ARBA00022833"/>
    </source>
</evidence>
<dbReference type="GO" id="GO:0046872">
    <property type="term" value="F:metal ion binding"/>
    <property type="evidence" value="ECO:0007669"/>
    <property type="project" value="UniProtKB-KW"/>
</dbReference>
<dbReference type="InterPro" id="IPR007175">
    <property type="entry name" value="Rpr2/Snm1/Rpp21"/>
</dbReference>
<dbReference type="AlphaFoldDB" id="A0A2H1WJ98"/>
<protein>
    <submittedName>
        <fullName evidence="5">SFRICE_006168</fullName>
    </submittedName>
</protein>
<keyword evidence="2" id="KW-0479">Metal-binding</keyword>
<accession>A0A2H1WJ98</accession>
<name>A0A2H1WJ98_SPOFR</name>
<dbReference type="EMBL" id="ODYU01009033">
    <property type="protein sequence ID" value="SOQ53145.1"/>
    <property type="molecule type" value="Genomic_DNA"/>
</dbReference>
<dbReference type="GO" id="GO:0008033">
    <property type="term" value="P:tRNA processing"/>
    <property type="evidence" value="ECO:0007669"/>
    <property type="project" value="UniProtKB-KW"/>
</dbReference>
<comment type="similarity">
    <text evidence="4">Belongs to the eukaryotic/archaeal RNase P protein component 4 family.</text>
</comment>
<keyword evidence="3" id="KW-0862">Zinc</keyword>
<evidence type="ECO:0000256" key="1">
    <source>
        <dbReference type="ARBA" id="ARBA00022694"/>
    </source>
</evidence>
<dbReference type="Gene3D" id="6.20.50.20">
    <property type="match status" value="1"/>
</dbReference>